<keyword evidence="3" id="KW-1185">Reference proteome</keyword>
<protein>
    <submittedName>
        <fullName evidence="2">VOC family protein</fullName>
    </submittedName>
</protein>
<evidence type="ECO:0000313" key="3">
    <source>
        <dbReference type="Proteomes" id="UP000315369"/>
    </source>
</evidence>
<evidence type="ECO:0000259" key="1">
    <source>
        <dbReference type="PROSITE" id="PS51819"/>
    </source>
</evidence>
<name>A0A540X8I9_9BACT</name>
<accession>A0A540X8I9</accession>
<dbReference type="Proteomes" id="UP000315369">
    <property type="component" value="Unassembled WGS sequence"/>
</dbReference>
<dbReference type="RefSeq" id="WP_141640890.1">
    <property type="nucleotide sequence ID" value="NZ_VIFM01000007.1"/>
</dbReference>
<dbReference type="OrthoDB" id="9794917at2"/>
<evidence type="ECO:0000313" key="2">
    <source>
        <dbReference type="EMBL" id="TQF17448.1"/>
    </source>
</evidence>
<sequence>MRIPFCSLFVDNQEKALKFYTEKMGFVEKVNVPAGGARWITVVSAEDPNGTQLVLEPTGHPAATTYQKALFADGIPATALMSSDIQKDYERLSALGVEFRQKPTQMGPVMGAIFDDTCGNLIMINQL</sequence>
<dbReference type="Pfam" id="PF00903">
    <property type="entry name" value="Glyoxalase"/>
    <property type="match status" value="1"/>
</dbReference>
<dbReference type="PANTHER" id="PTHR36437">
    <property type="entry name" value="GLYOXALASE/BLEOMYCIN RESISTANCE PROTEIN/DIOXYGENASE"/>
    <property type="match status" value="1"/>
</dbReference>
<reference evidence="2 3" key="1">
    <citation type="submission" date="2019-06" db="EMBL/GenBank/DDBJ databases">
        <authorList>
            <person name="Livingstone P."/>
            <person name="Whitworth D."/>
        </authorList>
    </citation>
    <scope>NUCLEOTIDE SEQUENCE [LARGE SCALE GENOMIC DNA]</scope>
    <source>
        <strain evidence="2 3">AM401</strain>
    </source>
</reference>
<dbReference type="InterPro" id="IPR029068">
    <property type="entry name" value="Glyas_Bleomycin-R_OHBP_Dase"/>
</dbReference>
<dbReference type="CDD" id="cd07263">
    <property type="entry name" value="VOC_like"/>
    <property type="match status" value="1"/>
</dbReference>
<dbReference type="SUPFAM" id="SSF54593">
    <property type="entry name" value="Glyoxalase/Bleomycin resistance protein/Dihydroxybiphenyl dioxygenase"/>
    <property type="match status" value="1"/>
</dbReference>
<proteinExistence type="predicted"/>
<feature type="domain" description="VOC" evidence="1">
    <location>
        <begin position="2"/>
        <end position="127"/>
    </location>
</feature>
<dbReference type="PROSITE" id="PS51819">
    <property type="entry name" value="VOC"/>
    <property type="match status" value="1"/>
</dbReference>
<organism evidence="2 3">
    <name type="scientific">Myxococcus llanfairpwllgwyngyllgogerychwyrndrobwllllantysiliogogogochensis</name>
    <dbReference type="NCBI Taxonomy" id="2590453"/>
    <lineage>
        <taxon>Bacteria</taxon>
        <taxon>Pseudomonadati</taxon>
        <taxon>Myxococcota</taxon>
        <taxon>Myxococcia</taxon>
        <taxon>Myxococcales</taxon>
        <taxon>Cystobacterineae</taxon>
        <taxon>Myxococcaceae</taxon>
        <taxon>Myxococcus</taxon>
    </lineage>
</organism>
<dbReference type="InterPro" id="IPR037523">
    <property type="entry name" value="VOC_core"/>
</dbReference>
<dbReference type="AlphaFoldDB" id="A0A540X8I9"/>
<dbReference type="EMBL" id="VIFM01000007">
    <property type="protein sequence ID" value="TQF17448.1"/>
    <property type="molecule type" value="Genomic_DNA"/>
</dbReference>
<dbReference type="InterPro" id="IPR004360">
    <property type="entry name" value="Glyas_Fos-R_dOase_dom"/>
</dbReference>
<dbReference type="PANTHER" id="PTHR36437:SF2">
    <property type="entry name" value="GLYOXALASE_BLEOMYCIN RESISTANCE PROTEIN_DIOXYGENASE"/>
    <property type="match status" value="1"/>
</dbReference>
<gene>
    <name evidence="2" type="ORF">FJV41_03130</name>
</gene>
<comment type="caution">
    <text evidence="2">The sequence shown here is derived from an EMBL/GenBank/DDBJ whole genome shotgun (WGS) entry which is preliminary data.</text>
</comment>
<dbReference type="Gene3D" id="3.10.180.10">
    <property type="entry name" value="2,3-Dihydroxybiphenyl 1,2-Dioxygenase, domain 1"/>
    <property type="match status" value="1"/>
</dbReference>